<keyword evidence="2" id="KW-1185">Reference proteome</keyword>
<reference evidence="1 2" key="1">
    <citation type="submission" date="2016-10" db="EMBL/GenBank/DDBJ databases">
        <authorList>
            <person name="de Groot N.N."/>
        </authorList>
    </citation>
    <scope>NUCLEOTIDE SEQUENCE [LARGE SCALE GENOMIC DNA]</scope>
    <source>
        <strain evidence="1 2">CGMCC 4.6533</strain>
    </source>
</reference>
<dbReference type="STRING" id="633440.SAMN05421869_14914"/>
<proteinExistence type="predicted"/>
<accession>A0A1G9ULM7</accession>
<name>A0A1G9ULM7_9ACTN</name>
<evidence type="ECO:0000313" key="2">
    <source>
        <dbReference type="Proteomes" id="UP000199202"/>
    </source>
</evidence>
<dbReference type="Gene3D" id="3.40.800.10">
    <property type="entry name" value="Ureohydrolase domain"/>
    <property type="match status" value="1"/>
</dbReference>
<dbReference type="Proteomes" id="UP000199202">
    <property type="component" value="Unassembled WGS sequence"/>
</dbReference>
<dbReference type="EMBL" id="FNDJ01000049">
    <property type="protein sequence ID" value="SDM60842.1"/>
    <property type="molecule type" value="Genomic_DNA"/>
</dbReference>
<organism evidence="1 2">
    <name type="scientific">Nonomuraea jiangxiensis</name>
    <dbReference type="NCBI Taxonomy" id="633440"/>
    <lineage>
        <taxon>Bacteria</taxon>
        <taxon>Bacillati</taxon>
        <taxon>Actinomycetota</taxon>
        <taxon>Actinomycetes</taxon>
        <taxon>Streptosporangiales</taxon>
        <taxon>Streptosporangiaceae</taxon>
        <taxon>Nonomuraea</taxon>
    </lineage>
</organism>
<protein>
    <submittedName>
        <fullName evidence="1">Arginase family protein</fullName>
    </submittedName>
</protein>
<dbReference type="InterPro" id="IPR023696">
    <property type="entry name" value="Ureohydrolase_dom_sf"/>
</dbReference>
<dbReference type="SUPFAM" id="SSF52768">
    <property type="entry name" value="Arginase/deacetylase"/>
    <property type="match status" value="1"/>
</dbReference>
<dbReference type="AlphaFoldDB" id="A0A1G9ULM7"/>
<evidence type="ECO:0000313" key="1">
    <source>
        <dbReference type="EMBL" id="SDM60842.1"/>
    </source>
</evidence>
<gene>
    <name evidence="1" type="ORF">SAMN05421869_14914</name>
</gene>
<sequence>MLWESGRARSLPLPPPTADDFVVYLHIDFDVLDPRFFESVGYPTPDELISLITAVGERFEVVGIGPMEYEPGRAEDQELMGTMVAGIMEGCGRG</sequence>